<dbReference type="VEuPathDB" id="FungiDB:MCYG_07879"/>
<dbReference type="PANTHER" id="PTHR48312">
    <property type="match status" value="1"/>
</dbReference>
<organism evidence="1 2">
    <name type="scientific">Arthroderma otae (strain ATCC MYA-4605 / CBS 113480)</name>
    <name type="common">Microsporum canis</name>
    <dbReference type="NCBI Taxonomy" id="554155"/>
    <lineage>
        <taxon>Eukaryota</taxon>
        <taxon>Fungi</taxon>
        <taxon>Dikarya</taxon>
        <taxon>Ascomycota</taxon>
        <taxon>Pezizomycotina</taxon>
        <taxon>Eurotiomycetes</taxon>
        <taxon>Eurotiomycetidae</taxon>
        <taxon>Onygenales</taxon>
        <taxon>Arthrodermataceae</taxon>
        <taxon>Microsporum</taxon>
    </lineage>
</organism>
<dbReference type="OMA" id="HDTENEH"/>
<evidence type="ECO:0000313" key="1">
    <source>
        <dbReference type="EMBL" id="EEQ35060.1"/>
    </source>
</evidence>
<dbReference type="EMBL" id="DS995707">
    <property type="protein sequence ID" value="EEQ35060.1"/>
    <property type="molecule type" value="Genomic_DNA"/>
</dbReference>
<dbReference type="HOGENOM" id="CLU_033907_2_0_1"/>
<dbReference type="AlphaFoldDB" id="C5FXM0"/>
<evidence type="ECO:0008006" key="3">
    <source>
        <dbReference type="Google" id="ProtNLM"/>
    </source>
</evidence>
<dbReference type="SUPFAM" id="SSF52540">
    <property type="entry name" value="P-loop containing nucleoside triphosphate hydrolases"/>
    <property type="match status" value="1"/>
</dbReference>
<protein>
    <recommendedName>
        <fullName evidence="3">Sulfotransferase family protein</fullName>
    </recommendedName>
</protein>
<accession>C5FXM0</accession>
<dbReference type="Gene3D" id="3.40.50.300">
    <property type="entry name" value="P-loop containing nucleotide triphosphate hydrolases"/>
    <property type="match status" value="1"/>
</dbReference>
<evidence type="ECO:0000313" key="2">
    <source>
        <dbReference type="Proteomes" id="UP000002035"/>
    </source>
</evidence>
<dbReference type="RefSeq" id="XP_002844096.1">
    <property type="nucleotide sequence ID" value="XM_002844050.1"/>
</dbReference>
<proteinExistence type="predicted"/>
<dbReference type="InterPro" id="IPR027417">
    <property type="entry name" value="P-loop_NTPase"/>
</dbReference>
<gene>
    <name evidence="1" type="ORF">MCYG_07879</name>
</gene>
<keyword evidence="2" id="KW-1185">Reference proteome</keyword>
<dbReference type="eggNOG" id="ENOG502S3K0">
    <property type="taxonomic scope" value="Eukaryota"/>
</dbReference>
<sequence length="346" mass="39658">MGAVRSTGRFYLLTCPRTGSNLLMKILALEGQPNVTYREDGGYFFSPLHLLRYDQNRVGAHVEELTPDQKENQIKCVKGCFNTLLRHVKEAESDGKLVVVKEHTHYLTDPVAETRFLHGQECIANELPWMLRGFDDLVQTTDGRSTNNETFFSDEFLMTWRPIFLIRHPALAFASWYRASVRADGEEQARSAQGKQACKKVMTLRWTRKLYDFYVQHLDSVDKDNGSPEKEKDTAAWPLVLDADDIITQPGVIVKLCDIVGLDSGKLKYSWEKDEQQRRPGIMAFRSTIDSSTKIDPTKVAGHVDIDQEAEKWREEFGEEIGRLVEEYVRAAMPDYTYLKARRLVA</sequence>
<dbReference type="STRING" id="554155.C5FXM0"/>
<dbReference type="Proteomes" id="UP000002035">
    <property type="component" value="Unassembled WGS sequence"/>
</dbReference>
<dbReference type="PANTHER" id="PTHR48312:SF1">
    <property type="entry name" value="SULFOTRANSFERASE"/>
    <property type="match status" value="1"/>
</dbReference>
<dbReference type="OrthoDB" id="3650366at2759"/>
<name>C5FXM0_ARTOC</name>
<dbReference type="GeneID" id="9230444"/>
<reference evidence="2" key="1">
    <citation type="journal article" date="2012" name="MBio">
        <title>Comparative genome analysis of Trichophyton rubrum and related dermatophytes reveals candidate genes involved in infection.</title>
        <authorList>
            <person name="Martinez D.A."/>
            <person name="Oliver B.G."/>
            <person name="Graeser Y."/>
            <person name="Goldberg J.M."/>
            <person name="Li W."/>
            <person name="Martinez-Rossi N.M."/>
            <person name="Monod M."/>
            <person name="Shelest E."/>
            <person name="Barton R.C."/>
            <person name="Birch E."/>
            <person name="Brakhage A.A."/>
            <person name="Chen Z."/>
            <person name="Gurr S.J."/>
            <person name="Heiman D."/>
            <person name="Heitman J."/>
            <person name="Kosti I."/>
            <person name="Rossi A."/>
            <person name="Saif S."/>
            <person name="Samalova M."/>
            <person name="Saunders C.W."/>
            <person name="Shea T."/>
            <person name="Summerbell R.C."/>
            <person name="Xu J."/>
            <person name="Young S."/>
            <person name="Zeng Q."/>
            <person name="Birren B.W."/>
            <person name="Cuomo C.A."/>
            <person name="White T.C."/>
        </authorList>
    </citation>
    <scope>NUCLEOTIDE SEQUENCE [LARGE SCALE GENOMIC DNA]</scope>
    <source>
        <strain evidence="2">ATCC MYA-4605 / CBS 113480</strain>
    </source>
</reference>